<dbReference type="PANTHER" id="PTHR30543:SF21">
    <property type="entry name" value="NAD(P)H-DEPENDENT FMN REDUCTASE LOT6"/>
    <property type="match status" value="1"/>
</dbReference>
<dbReference type="InterPro" id="IPR029039">
    <property type="entry name" value="Flavoprotein-like_sf"/>
</dbReference>
<keyword evidence="2" id="KW-0285">Flavoprotein</keyword>
<dbReference type="SUPFAM" id="SSF52218">
    <property type="entry name" value="Flavoproteins"/>
    <property type="match status" value="1"/>
</dbReference>
<evidence type="ECO:0000259" key="3">
    <source>
        <dbReference type="Pfam" id="PF03358"/>
    </source>
</evidence>
<organism evidence="4 5">
    <name type="scientific">Pseudomonas mohnii</name>
    <dbReference type="NCBI Taxonomy" id="395600"/>
    <lineage>
        <taxon>Bacteria</taxon>
        <taxon>Pseudomonadati</taxon>
        <taxon>Pseudomonadota</taxon>
        <taxon>Gammaproteobacteria</taxon>
        <taxon>Pseudomonadales</taxon>
        <taxon>Pseudomonadaceae</taxon>
        <taxon>Pseudomonas</taxon>
    </lineage>
</organism>
<dbReference type="Proteomes" id="UP000199665">
    <property type="component" value="Unassembled WGS sequence"/>
</dbReference>
<comment type="cofactor">
    <cofactor evidence="1">
        <name>FMN</name>
        <dbReference type="ChEBI" id="CHEBI:58210"/>
    </cofactor>
</comment>
<gene>
    <name evidence="4" type="ORF">SAMN05216205_1145</name>
</gene>
<sequence>MRNFTDLRITNGVEMVRLLAVSGSLRQASSNSILLRAAERLCPEGVLVVHYEGLAQLPHFNPDLLEDPPEAVTELRAIIGQADGLLFSCPEYARGIPGAFKNMLDWLVSSEEFPGKPVALFNSSPRASHAQAALRLVLDTMSARIIEEASITVNLLSSRSSAESIATDPVTGPLIGTALGAFKRRLDNQNL</sequence>
<comment type="caution">
    <text evidence="4">The sequence shown here is derived from an EMBL/GenBank/DDBJ whole genome shotgun (WGS) entry which is preliminary data.</text>
</comment>
<keyword evidence="5" id="KW-1185">Reference proteome</keyword>
<evidence type="ECO:0000256" key="1">
    <source>
        <dbReference type="ARBA" id="ARBA00001917"/>
    </source>
</evidence>
<proteinExistence type="predicted"/>
<dbReference type="RefSeq" id="WP_244159809.1">
    <property type="nucleotide sequence ID" value="NZ_FNRV01000001.1"/>
</dbReference>
<accession>A0ABY0XRH5</accession>
<dbReference type="PANTHER" id="PTHR30543">
    <property type="entry name" value="CHROMATE REDUCTASE"/>
    <property type="match status" value="1"/>
</dbReference>
<name>A0ABY0XRH5_9PSED</name>
<dbReference type="Gene3D" id="3.40.50.360">
    <property type="match status" value="1"/>
</dbReference>
<reference evidence="4 5" key="1">
    <citation type="submission" date="2016-10" db="EMBL/GenBank/DDBJ databases">
        <authorList>
            <person name="Varghese N."/>
            <person name="Submissions S."/>
        </authorList>
    </citation>
    <scope>NUCLEOTIDE SEQUENCE [LARGE SCALE GENOMIC DNA]</scope>
    <source>
        <strain evidence="4 5">DSM 18327</strain>
    </source>
</reference>
<dbReference type="InterPro" id="IPR050712">
    <property type="entry name" value="NAD(P)H-dep_reductase"/>
</dbReference>
<protein>
    <submittedName>
        <fullName evidence="4">NAD(P)H-dependent FMN reductase</fullName>
    </submittedName>
</protein>
<feature type="domain" description="NADPH-dependent FMN reductase-like" evidence="3">
    <location>
        <begin position="17"/>
        <end position="151"/>
    </location>
</feature>
<evidence type="ECO:0000256" key="2">
    <source>
        <dbReference type="ARBA" id="ARBA00022643"/>
    </source>
</evidence>
<dbReference type="InterPro" id="IPR005025">
    <property type="entry name" value="FMN_Rdtase-like_dom"/>
</dbReference>
<evidence type="ECO:0000313" key="5">
    <source>
        <dbReference type="Proteomes" id="UP000199665"/>
    </source>
</evidence>
<keyword evidence="2" id="KW-0288">FMN</keyword>
<dbReference type="EMBL" id="FNRV01000001">
    <property type="protein sequence ID" value="SEB98081.1"/>
    <property type="molecule type" value="Genomic_DNA"/>
</dbReference>
<dbReference type="Pfam" id="PF03358">
    <property type="entry name" value="FMN_red"/>
    <property type="match status" value="1"/>
</dbReference>
<evidence type="ECO:0000313" key="4">
    <source>
        <dbReference type="EMBL" id="SEB98081.1"/>
    </source>
</evidence>